<name>A0A443RKF4_9ACAR</name>
<sequence>MAENVPDSSEHYAETNLEELAERVKRNLVAWKQPLVLLHKLFIWEQQFYPVLLSAFVSLVFSIIWLCDASILTTFSVLGIVLFLCDYFVPLVCNNFLNASNWDAKHEKVYSDICTELALGWVTLVSTWHSWQKLKDAKPKAYFLSLLTVLMVLAWIGNLINNLFLTYLLALFVALLPGLKHHGILQKYVGQCVKFIQKSLGVKDKTK</sequence>
<dbReference type="STRING" id="1965070.A0A443RKF4"/>
<dbReference type="GO" id="GO:0016020">
    <property type="term" value="C:membrane"/>
    <property type="evidence" value="ECO:0007669"/>
    <property type="project" value="UniProtKB-SubCell"/>
</dbReference>
<keyword evidence="3 5" id="KW-1133">Transmembrane helix</keyword>
<dbReference type="PANTHER" id="PTHR20952:SF0">
    <property type="entry name" value="ADP-RIBOSYLATION FACTOR-LIKE PROTEIN 6-INTERACTING PROTEIN 1"/>
    <property type="match status" value="1"/>
</dbReference>
<feature type="transmembrane region" description="Helical" evidence="5">
    <location>
        <begin position="74"/>
        <end position="97"/>
    </location>
</feature>
<dbReference type="Pfam" id="PF24456">
    <property type="entry name" value="RHD_RETREG1-3"/>
    <property type="match status" value="1"/>
</dbReference>
<dbReference type="CDD" id="cd22559">
    <property type="entry name" value="Arl6IP1"/>
    <property type="match status" value="1"/>
</dbReference>
<dbReference type="PANTHER" id="PTHR20952">
    <property type="entry name" value="ADP-RIBOSYLATION-LIKE FACTOR 6-INTERACTING PROTEIN"/>
    <property type="match status" value="1"/>
</dbReference>
<comment type="caution">
    <text evidence="7">The sequence shown here is derived from an EMBL/GenBank/DDBJ whole genome shotgun (WGS) entry which is preliminary data.</text>
</comment>
<protein>
    <submittedName>
        <fullName evidence="7">ADP-ribosylation factor-like protein 6-interacting protein 1</fullName>
    </submittedName>
</protein>
<keyword evidence="2 5" id="KW-0812">Transmembrane</keyword>
<evidence type="ECO:0000256" key="1">
    <source>
        <dbReference type="ARBA" id="ARBA00004141"/>
    </source>
</evidence>
<feature type="transmembrane region" description="Helical" evidence="5">
    <location>
        <begin position="48"/>
        <end position="67"/>
    </location>
</feature>
<reference evidence="7 8" key="1">
    <citation type="journal article" date="2018" name="Gigascience">
        <title>Genomes of trombidid mites reveal novel predicted allergens and laterally-transferred genes associated with secondary metabolism.</title>
        <authorList>
            <person name="Dong X."/>
            <person name="Chaisiri K."/>
            <person name="Xia D."/>
            <person name="Armstrong S.D."/>
            <person name="Fang Y."/>
            <person name="Donnelly M.J."/>
            <person name="Kadowaki T."/>
            <person name="McGarry J.W."/>
            <person name="Darby A.C."/>
            <person name="Makepeace B.L."/>
        </authorList>
    </citation>
    <scope>NUCLEOTIDE SEQUENCE [LARGE SCALE GENOMIC DNA]</scope>
    <source>
        <strain evidence="7">UoL-WK</strain>
    </source>
</reference>
<proteinExistence type="predicted"/>
<feature type="transmembrane region" description="Helical" evidence="5">
    <location>
        <begin position="163"/>
        <end position="179"/>
    </location>
</feature>
<evidence type="ECO:0000313" key="7">
    <source>
        <dbReference type="EMBL" id="RWS15740.1"/>
    </source>
</evidence>
<dbReference type="Proteomes" id="UP000285301">
    <property type="component" value="Unassembled WGS sequence"/>
</dbReference>
<dbReference type="InterPro" id="IPR057282">
    <property type="entry name" value="RETREG1-3-like_RHD"/>
</dbReference>
<evidence type="ECO:0000256" key="3">
    <source>
        <dbReference type="ARBA" id="ARBA00022989"/>
    </source>
</evidence>
<dbReference type="OrthoDB" id="6416122at2759"/>
<organism evidence="7 8">
    <name type="scientific">Dinothrombium tinctorium</name>
    <dbReference type="NCBI Taxonomy" id="1965070"/>
    <lineage>
        <taxon>Eukaryota</taxon>
        <taxon>Metazoa</taxon>
        <taxon>Ecdysozoa</taxon>
        <taxon>Arthropoda</taxon>
        <taxon>Chelicerata</taxon>
        <taxon>Arachnida</taxon>
        <taxon>Acari</taxon>
        <taxon>Acariformes</taxon>
        <taxon>Trombidiformes</taxon>
        <taxon>Prostigmata</taxon>
        <taxon>Anystina</taxon>
        <taxon>Parasitengona</taxon>
        <taxon>Trombidioidea</taxon>
        <taxon>Trombidiidae</taxon>
        <taxon>Dinothrombium</taxon>
    </lineage>
</organism>
<evidence type="ECO:0000256" key="4">
    <source>
        <dbReference type="ARBA" id="ARBA00023136"/>
    </source>
</evidence>
<dbReference type="InterPro" id="IPR052114">
    <property type="entry name" value="ER_autophagy_membrane_reg"/>
</dbReference>
<dbReference type="AlphaFoldDB" id="A0A443RKF4"/>
<keyword evidence="8" id="KW-1185">Reference proteome</keyword>
<keyword evidence="4 5" id="KW-0472">Membrane</keyword>
<evidence type="ECO:0000259" key="6">
    <source>
        <dbReference type="Pfam" id="PF24456"/>
    </source>
</evidence>
<dbReference type="GO" id="GO:0005783">
    <property type="term" value="C:endoplasmic reticulum"/>
    <property type="evidence" value="ECO:0007669"/>
    <property type="project" value="UniProtKB-ARBA"/>
</dbReference>
<evidence type="ECO:0000313" key="8">
    <source>
        <dbReference type="Proteomes" id="UP000285301"/>
    </source>
</evidence>
<comment type="subcellular location">
    <subcellularLocation>
        <location evidence="1">Membrane</location>
        <topology evidence="1">Multi-pass membrane protein</topology>
    </subcellularLocation>
</comment>
<gene>
    <name evidence="7" type="ORF">B4U79_14035</name>
</gene>
<dbReference type="EMBL" id="NCKU01000374">
    <property type="protein sequence ID" value="RWS15740.1"/>
    <property type="molecule type" value="Genomic_DNA"/>
</dbReference>
<accession>A0A443RKF4</accession>
<evidence type="ECO:0000256" key="5">
    <source>
        <dbReference type="SAM" id="Phobius"/>
    </source>
</evidence>
<feature type="domain" description="RETREG1-3/ARL6IP-like N-terminal reticulon-homology" evidence="6">
    <location>
        <begin position="33"/>
        <end position="189"/>
    </location>
</feature>
<feature type="transmembrane region" description="Helical" evidence="5">
    <location>
        <begin position="141"/>
        <end position="157"/>
    </location>
</feature>
<evidence type="ECO:0000256" key="2">
    <source>
        <dbReference type="ARBA" id="ARBA00022692"/>
    </source>
</evidence>